<proteinExistence type="inferred from homology"/>
<dbReference type="PANTHER" id="PTHR31669:SF174">
    <property type="entry name" value="PROTEIN FAR1-RELATED SEQUENCE 10-RELATED"/>
    <property type="match status" value="1"/>
</dbReference>
<evidence type="ECO:0000313" key="6">
    <source>
        <dbReference type="Proteomes" id="UP000015453"/>
    </source>
</evidence>
<comment type="similarity">
    <text evidence="1">Belongs to the FHY3/FAR1 family.</text>
</comment>
<keyword evidence="1" id="KW-0863">Zinc-finger</keyword>
<feature type="domain" description="MULE transposase" evidence="3">
    <location>
        <begin position="262"/>
        <end position="351"/>
    </location>
</feature>
<organism evidence="5 6">
    <name type="scientific">Genlisea aurea</name>
    <dbReference type="NCBI Taxonomy" id="192259"/>
    <lineage>
        <taxon>Eukaryota</taxon>
        <taxon>Viridiplantae</taxon>
        <taxon>Streptophyta</taxon>
        <taxon>Embryophyta</taxon>
        <taxon>Tracheophyta</taxon>
        <taxon>Spermatophyta</taxon>
        <taxon>Magnoliopsida</taxon>
        <taxon>eudicotyledons</taxon>
        <taxon>Gunneridae</taxon>
        <taxon>Pentapetalae</taxon>
        <taxon>asterids</taxon>
        <taxon>lamiids</taxon>
        <taxon>Lamiales</taxon>
        <taxon>Lentibulariaceae</taxon>
        <taxon>Genlisea</taxon>
    </lineage>
</organism>
<evidence type="ECO:0000259" key="3">
    <source>
        <dbReference type="Pfam" id="PF10551"/>
    </source>
</evidence>
<keyword evidence="1" id="KW-0479">Metal-binding</keyword>
<dbReference type="Pfam" id="PF03101">
    <property type="entry name" value="FAR1"/>
    <property type="match status" value="1"/>
</dbReference>
<dbReference type="Pfam" id="PF26175">
    <property type="entry name" value="HTH_FAR1"/>
    <property type="match status" value="1"/>
</dbReference>
<dbReference type="InterPro" id="IPR058778">
    <property type="entry name" value="HTH_FAR1-11-like"/>
</dbReference>
<dbReference type="InterPro" id="IPR004330">
    <property type="entry name" value="FAR1_DNA_bnd_dom"/>
</dbReference>
<dbReference type="Pfam" id="PF10551">
    <property type="entry name" value="MULE"/>
    <property type="match status" value="1"/>
</dbReference>
<dbReference type="GO" id="GO:0008270">
    <property type="term" value="F:zinc ion binding"/>
    <property type="evidence" value="ECO:0007669"/>
    <property type="project" value="UniProtKB-UniRule"/>
</dbReference>
<dbReference type="Proteomes" id="UP000015453">
    <property type="component" value="Unassembled WGS sequence"/>
</dbReference>
<feature type="non-terminal residue" evidence="5">
    <location>
        <position position="1"/>
    </location>
</feature>
<feature type="domain" description="FAR1" evidence="2">
    <location>
        <begin position="37"/>
        <end position="130"/>
    </location>
</feature>
<sequence length="459" mass="52747">DDGEAESIKNDPQPTEQQQIFTPYVGMVFKSDADALDFYGTFARKNGFSVRKERSRLSSQLGIYKRDLVCYRAGFAPVRKKQLSGENQRDRKSIRCGCDARMYLSKEIVDGGASLWCVVQFSNVHNHELLEDDQLRLLPAYRKINEADQERILLLSRAGFPINRIVKVFELEKGIGGAALSFLERDVRNFIQNRRRKLVGVQEEGDLEYDLVELLEACRGSKEADQFFTYDASIDENGRVENVAWCFGDSIRSYDTFGDAVYLESSYRSTAYAMFFVAFLGIDNHGELLCLGCCLLQDESTSSFSWALKVFLRFMKGRSPQTIVTDADHRIREAVKKELPNTKHVIPLHRILGRIPGWFSVPLGSRFPEFRYEFEEVLCSLECSDEFEFQWNQMSSHLRLNADRHISLLFTLRSFWTLPYTRGCFTARINSASYSKSVDTFMNRLLNSPPHLLGIFQQV</sequence>
<comment type="subcellular location">
    <subcellularLocation>
        <location evidence="1">Nucleus</location>
    </subcellularLocation>
</comment>
<feature type="domain" description="FAR1-related sequence 11-like HTH-like" evidence="4">
    <location>
        <begin position="143"/>
        <end position="195"/>
    </location>
</feature>
<accession>S8D1Y0</accession>
<name>S8D1Y0_9LAMI</name>
<keyword evidence="1" id="KW-0539">Nucleus</keyword>
<gene>
    <name evidence="5" type="ORF">M569_00938</name>
</gene>
<evidence type="ECO:0000259" key="2">
    <source>
        <dbReference type="Pfam" id="PF03101"/>
    </source>
</evidence>
<comment type="caution">
    <text evidence="5">The sequence shown here is derived from an EMBL/GenBank/DDBJ whole genome shotgun (WGS) entry which is preliminary data.</text>
</comment>
<protein>
    <recommendedName>
        <fullName evidence="1">Protein FAR1-RELATED SEQUENCE</fullName>
    </recommendedName>
</protein>
<evidence type="ECO:0000256" key="1">
    <source>
        <dbReference type="RuleBase" id="RU367018"/>
    </source>
</evidence>
<dbReference type="OrthoDB" id="591056at2759"/>
<dbReference type="GO" id="GO:0005634">
    <property type="term" value="C:nucleus"/>
    <property type="evidence" value="ECO:0007669"/>
    <property type="project" value="UniProtKB-SubCell"/>
</dbReference>
<comment type="function">
    <text evidence="1">Putative transcription activator involved in regulating light control of development.</text>
</comment>
<keyword evidence="6" id="KW-1185">Reference proteome</keyword>
<dbReference type="InterPro" id="IPR018289">
    <property type="entry name" value="MULE_transposase_dom"/>
</dbReference>
<dbReference type="GO" id="GO:0006355">
    <property type="term" value="P:regulation of DNA-templated transcription"/>
    <property type="evidence" value="ECO:0007669"/>
    <property type="project" value="UniProtKB-UniRule"/>
</dbReference>
<keyword evidence="1" id="KW-0862">Zinc</keyword>
<dbReference type="PANTHER" id="PTHR31669">
    <property type="entry name" value="PROTEIN FAR1-RELATED SEQUENCE 10-RELATED"/>
    <property type="match status" value="1"/>
</dbReference>
<evidence type="ECO:0000313" key="5">
    <source>
        <dbReference type="EMBL" id="EPS73819.1"/>
    </source>
</evidence>
<evidence type="ECO:0000259" key="4">
    <source>
        <dbReference type="Pfam" id="PF26175"/>
    </source>
</evidence>
<dbReference type="AlphaFoldDB" id="S8D1Y0"/>
<dbReference type="InterPro" id="IPR031052">
    <property type="entry name" value="FHY3/FAR1"/>
</dbReference>
<reference evidence="5 6" key="1">
    <citation type="journal article" date="2013" name="BMC Genomics">
        <title>The miniature genome of a carnivorous plant Genlisea aurea contains a low number of genes and short non-coding sequences.</title>
        <authorList>
            <person name="Leushkin E.V."/>
            <person name="Sutormin R.A."/>
            <person name="Nabieva E.R."/>
            <person name="Penin A.A."/>
            <person name="Kondrashov A.S."/>
            <person name="Logacheva M.D."/>
        </authorList>
    </citation>
    <scope>NUCLEOTIDE SEQUENCE [LARGE SCALE GENOMIC DNA]</scope>
</reference>
<dbReference type="EMBL" id="AUSU01000282">
    <property type="protein sequence ID" value="EPS73819.1"/>
    <property type="molecule type" value="Genomic_DNA"/>
</dbReference>